<dbReference type="PANTHER" id="PTHR30461">
    <property type="entry name" value="DNA-INVERTASE FROM LAMBDOID PROPHAGE"/>
    <property type="match status" value="1"/>
</dbReference>
<sequence>MTKSERQERKQKIRERYKGTDTSRIKVIPAKSSENLETSNTIRRVAAYVRVSTDNDEQTSSYELQKNYYTKYIKAQPGWEFAGIYADEGISGTSLEHRKGMQKLIEDCKAGKIDLILTKSISRFARNIVDCLSIVGMLKDLEPPVGVKFETDNISTLDINGRMLLSIVASLAEEESHNKSLLMNWSLEQRYKDGMFLIPELLGYDLDENGNLVVNPEEAQTVKVIYYLYLNGFSLTEIAELLTDYRRKTKLGNTEWNPSSLAAVIANERHCGDLLARKTYTPNYLTHKSKKIKNNERAQYWNFDHHEAIVSREVYNAANHLRASRSYAKRKRPLPVLSVVDDGILRGYVPFDKDWTGFSAEEYREASESVMLEKETDTVEVMNRLDLTGYEVVRAQYFSTLRNPAMTISNGRLRFNTACLKKFENVEYVELLLNSVDRCVAIRPCEKSNPNAIHWGRLKEGRWCASTLVCRGLAKALFDIMEWEDGLKYRFRGQFVEQGDNKLMLFELDEPEMVKVEEIVLPPKGEDAEGETVKQTIYILPPEWAGTFGQPITSIAQISLLQQKHYAGNWDVLRPAAEIEEMNTFTVENLNALLHEAEEIMEGWTDTDGGEQNECSDE</sequence>
<dbReference type="InterPro" id="IPR006119">
    <property type="entry name" value="Resolv_N"/>
</dbReference>
<proteinExistence type="predicted"/>
<feature type="region of interest" description="Disordered" evidence="1">
    <location>
        <begin position="1"/>
        <end position="20"/>
    </location>
</feature>
<dbReference type="GO" id="GO:0003677">
    <property type="term" value="F:DNA binding"/>
    <property type="evidence" value="ECO:0007669"/>
    <property type="project" value="InterPro"/>
</dbReference>
<dbReference type="Gene3D" id="3.40.50.1390">
    <property type="entry name" value="Resolvase, N-terminal catalytic domain"/>
    <property type="match status" value="1"/>
</dbReference>
<organism evidence="4">
    <name type="scientific">Siphoviridae sp. ctLmu1</name>
    <dbReference type="NCBI Taxonomy" id="2826253"/>
    <lineage>
        <taxon>Viruses</taxon>
        <taxon>Duplodnaviria</taxon>
        <taxon>Heunggongvirae</taxon>
        <taxon>Uroviricota</taxon>
        <taxon>Caudoviricetes</taxon>
    </lineage>
</organism>
<dbReference type="Gene3D" id="3.90.1750.20">
    <property type="entry name" value="Putative Large Serine Recombinase, Chain B, Domain 2"/>
    <property type="match status" value="1"/>
</dbReference>
<evidence type="ECO:0000259" key="2">
    <source>
        <dbReference type="PROSITE" id="PS51736"/>
    </source>
</evidence>
<dbReference type="PANTHER" id="PTHR30461:SF23">
    <property type="entry name" value="DNA RECOMBINASE-RELATED"/>
    <property type="match status" value="1"/>
</dbReference>
<dbReference type="InterPro" id="IPR038109">
    <property type="entry name" value="DNA_bind_recomb_sf"/>
</dbReference>
<dbReference type="GO" id="GO:0000150">
    <property type="term" value="F:DNA strand exchange activity"/>
    <property type="evidence" value="ECO:0007669"/>
    <property type="project" value="InterPro"/>
</dbReference>
<feature type="domain" description="Resolvase/invertase-type recombinase catalytic" evidence="2">
    <location>
        <begin position="44"/>
        <end position="194"/>
    </location>
</feature>
<evidence type="ECO:0000256" key="1">
    <source>
        <dbReference type="SAM" id="MobiDB-lite"/>
    </source>
</evidence>
<dbReference type="SMART" id="SM00857">
    <property type="entry name" value="Resolvase"/>
    <property type="match status" value="1"/>
</dbReference>
<feature type="domain" description="Recombinase" evidence="3">
    <location>
        <begin position="201"/>
        <end position="328"/>
    </location>
</feature>
<dbReference type="SUPFAM" id="SSF53041">
    <property type="entry name" value="Resolvase-like"/>
    <property type="match status" value="1"/>
</dbReference>
<dbReference type="InterPro" id="IPR036162">
    <property type="entry name" value="Resolvase-like_N_sf"/>
</dbReference>
<accession>A0A8S5NH16</accession>
<dbReference type="InterPro" id="IPR050639">
    <property type="entry name" value="SSR_resolvase"/>
</dbReference>
<evidence type="ECO:0000259" key="3">
    <source>
        <dbReference type="PROSITE" id="PS51737"/>
    </source>
</evidence>
<evidence type="ECO:0000313" key="4">
    <source>
        <dbReference type="EMBL" id="DAD93647.1"/>
    </source>
</evidence>
<dbReference type="Pfam" id="PF07508">
    <property type="entry name" value="Recombinase"/>
    <property type="match status" value="1"/>
</dbReference>
<dbReference type="CDD" id="cd00338">
    <property type="entry name" value="Ser_Recombinase"/>
    <property type="match status" value="1"/>
</dbReference>
<dbReference type="PROSITE" id="PS51737">
    <property type="entry name" value="RECOMBINASE_DNA_BIND"/>
    <property type="match status" value="1"/>
</dbReference>
<reference evidence="4" key="1">
    <citation type="journal article" date="2021" name="Proc. Natl. Acad. Sci. U.S.A.">
        <title>A Catalog of Tens of Thousands of Viruses from Human Metagenomes Reveals Hidden Associations with Chronic Diseases.</title>
        <authorList>
            <person name="Tisza M.J."/>
            <person name="Buck C.B."/>
        </authorList>
    </citation>
    <scope>NUCLEOTIDE SEQUENCE</scope>
    <source>
        <strain evidence="4">CtLmu1</strain>
    </source>
</reference>
<dbReference type="PROSITE" id="PS51736">
    <property type="entry name" value="RECOMBINASES_3"/>
    <property type="match status" value="1"/>
</dbReference>
<name>A0A8S5NH16_9CAUD</name>
<dbReference type="InterPro" id="IPR011109">
    <property type="entry name" value="DNA_bind_recombinase_dom"/>
</dbReference>
<dbReference type="EMBL" id="BK015164">
    <property type="protein sequence ID" value="DAD93647.1"/>
    <property type="molecule type" value="Genomic_DNA"/>
</dbReference>
<dbReference type="Pfam" id="PF00239">
    <property type="entry name" value="Resolvase"/>
    <property type="match status" value="1"/>
</dbReference>
<protein>
    <submittedName>
        <fullName evidence="4">Integrase</fullName>
    </submittedName>
</protein>